<comment type="caution">
    <text evidence="4">The sequence shown here is derived from an EMBL/GenBank/DDBJ whole genome shotgun (WGS) entry which is preliminary data.</text>
</comment>
<evidence type="ECO:0000256" key="1">
    <source>
        <dbReference type="SAM" id="MobiDB-lite"/>
    </source>
</evidence>
<organism evidence="4">
    <name type="scientific">Caldilineaceae bacterium SB0675_bin_29</name>
    <dbReference type="NCBI Taxonomy" id="2605266"/>
    <lineage>
        <taxon>Bacteria</taxon>
        <taxon>Bacillati</taxon>
        <taxon>Chloroflexota</taxon>
        <taxon>Caldilineae</taxon>
        <taxon>Caldilineales</taxon>
        <taxon>Caldilineaceae</taxon>
    </lineage>
</organism>
<keyword evidence="2" id="KW-0472">Membrane</keyword>
<feature type="region of interest" description="Disordered" evidence="1">
    <location>
        <begin position="209"/>
        <end position="232"/>
    </location>
</feature>
<dbReference type="AlphaFoldDB" id="A0A6B1FV36"/>
<accession>A0A6B1FV36</accession>
<dbReference type="EMBL" id="VYDA01000159">
    <property type="protein sequence ID" value="MYH60973.1"/>
    <property type="molecule type" value="Genomic_DNA"/>
</dbReference>
<evidence type="ECO:0000259" key="3">
    <source>
        <dbReference type="Pfam" id="PF16327"/>
    </source>
</evidence>
<feature type="domain" description="Cytochrome c-type biogenesis protein CcmF C-terminal" evidence="3">
    <location>
        <begin position="4"/>
        <end position="204"/>
    </location>
</feature>
<keyword evidence="2" id="KW-0812">Transmembrane</keyword>
<name>A0A6B1FV36_9CHLR</name>
<sequence>AIDQLQPLSVVGFSVCVFVAATIVQEFLRGMNARRRSKGEALPVALWGLIRRNGRRYGGYIIHFGIVLIGVAVIGNEFYQSTTHVTLTEGESVELSGYSLKYVALESVQRSNHTEIRANLLVSDAQTGRELGKIFPRRNIYDKTPDQPTSEVGLRMTPAEDVYVILNGWQGDGSSATFTVYVNPLTMWMWVGGLLVVLGTLVSVWPHPQPRRSSSEVTSPFPEGATAGQAAD</sequence>
<keyword evidence="2" id="KW-1133">Transmembrane helix</keyword>
<reference evidence="4" key="1">
    <citation type="submission" date="2019-09" db="EMBL/GenBank/DDBJ databases">
        <title>Characterisation of the sponge microbiome using genome-centric metagenomics.</title>
        <authorList>
            <person name="Engelberts J.P."/>
            <person name="Robbins S.J."/>
            <person name="De Goeij J.M."/>
            <person name="Aranda M."/>
            <person name="Bell S.C."/>
            <person name="Webster N.S."/>
        </authorList>
    </citation>
    <scope>NUCLEOTIDE SEQUENCE</scope>
    <source>
        <strain evidence="4">SB0675_bin_29</strain>
    </source>
</reference>
<gene>
    <name evidence="4" type="ORF">F4148_04180</name>
</gene>
<evidence type="ECO:0000256" key="2">
    <source>
        <dbReference type="SAM" id="Phobius"/>
    </source>
</evidence>
<feature type="transmembrane region" description="Helical" evidence="2">
    <location>
        <begin position="6"/>
        <end position="28"/>
    </location>
</feature>
<dbReference type="InterPro" id="IPR032523">
    <property type="entry name" value="CcmF_C"/>
</dbReference>
<dbReference type="PROSITE" id="PS50096">
    <property type="entry name" value="IQ"/>
    <property type="match status" value="1"/>
</dbReference>
<feature type="transmembrane region" description="Helical" evidence="2">
    <location>
        <begin position="187"/>
        <end position="205"/>
    </location>
</feature>
<feature type="non-terminal residue" evidence="4">
    <location>
        <position position="1"/>
    </location>
</feature>
<dbReference type="Pfam" id="PF16327">
    <property type="entry name" value="CcmF_C"/>
    <property type="match status" value="1"/>
</dbReference>
<protein>
    <recommendedName>
        <fullName evidence="3">Cytochrome c-type biogenesis protein CcmF C-terminal domain-containing protein</fullName>
    </recommendedName>
</protein>
<feature type="transmembrane region" description="Helical" evidence="2">
    <location>
        <begin position="57"/>
        <end position="75"/>
    </location>
</feature>
<evidence type="ECO:0000313" key="4">
    <source>
        <dbReference type="EMBL" id="MYH60973.1"/>
    </source>
</evidence>
<proteinExistence type="predicted"/>